<gene>
    <name evidence="1" type="ORF">F5544_29075</name>
</gene>
<dbReference type="KEGG" id="nah:F5544_29075"/>
<dbReference type="Proteomes" id="UP000503540">
    <property type="component" value="Chromosome"/>
</dbReference>
<name>A0A6G9YKH7_9NOCA</name>
<dbReference type="AlphaFoldDB" id="A0A6G9YKH7"/>
<sequence length="107" mass="11452">MAKKTRKVTVTIPEDVAATLEQWREDGRIKSVSEYVTNQLQAGMNRAASLRAVETVHGGTNGPKRPPLEFINRGRALQGLPPLTEAQADAISAQAWATEPGSRSGAA</sequence>
<evidence type="ECO:0000313" key="2">
    <source>
        <dbReference type="Proteomes" id="UP000503540"/>
    </source>
</evidence>
<evidence type="ECO:0000313" key="1">
    <source>
        <dbReference type="EMBL" id="QIS13660.1"/>
    </source>
</evidence>
<protein>
    <recommendedName>
        <fullName evidence="3">Ribbon-helix-helix protein, CopG family</fullName>
    </recommendedName>
</protein>
<accession>A0A6G9YKH7</accession>
<reference evidence="1 2" key="1">
    <citation type="journal article" date="2019" name="ACS Chem. Biol.">
        <title>Identification and Mobilization of a Cryptic Antibiotic Biosynthesis Gene Locus from a Human-Pathogenic Nocardia Isolate.</title>
        <authorList>
            <person name="Herisse M."/>
            <person name="Ishida K."/>
            <person name="Porter J.L."/>
            <person name="Howden B."/>
            <person name="Hertweck C."/>
            <person name="Stinear T.P."/>
            <person name="Pidot S.J."/>
        </authorList>
    </citation>
    <scope>NUCLEOTIDE SEQUENCE [LARGE SCALE GENOMIC DNA]</scope>
    <source>
        <strain evidence="1 2">AUSMDU00012717</strain>
    </source>
</reference>
<evidence type="ECO:0008006" key="3">
    <source>
        <dbReference type="Google" id="ProtNLM"/>
    </source>
</evidence>
<dbReference type="EMBL" id="CP046172">
    <property type="protein sequence ID" value="QIS13660.1"/>
    <property type="molecule type" value="Genomic_DNA"/>
</dbReference>
<dbReference type="RefSeq" id="WP_167476171.1">
    <property type="nucleotide sequence ID" value="NZ_CP046172.1"/>
</dbReference>
<proteinExistence type="predicted"/>
<organism evidence="1 2">
    <name type="scientific">Nocardia arthritidis</name>
    <dbReference type="NCBI Taxonomy" id="228602"/>
    <lineage>
        <taxon>Bacteria</taxon>
        <taxon>Bacillati</taxon>
        <taxon>Actinomycetota</taxon>
        <taxon>Actinomycetes</taxon>
        <taxon>Mycobacteriales</taxon>
        <taxon>Nocardiaceae</taxon>
        <taxon>Nocardia</taxon>
    </lineage>
</organism>
<keyword evidence="2" id="KW-1185">Reference proteome</keyword>